<evidence type="ECO:0000259" key="5">
    <source>
        <dbReference type="PROSITE" id="PS51898"/>
    </source>
</evidence>
<keyword evidence="2 4" id="KW-0238">DNA-binding</keyword>
<evidence type="ECO:0000256" key="2">
    <source>
        <dbReference type="ARBA" id="ARBA00023125"/>
    </source>
</evidence>
<dbReference type="GO" id="GO:0006310">
    <property type="term" value="P:DNA recombination"/>
    <property type="evidence" value="ECO:0007669"/>
    <property type="project" value="UniProtKB-KW"/>
</dbReference>
<feature type="non-terminal residue" evidence="7">
    <location>
        <position position="1"/>
    </location>
</feature>
<dbReference type="Gene3D" id="1.10.443.10">
    <property type="entry name" value="Intergrase catalytic core"/>
    <property type="match status" value="1"/>
</dbReference>
<keyword evidence="8" id="KW-1185">Reference proteome</keyword>
<evidence type="ECO:0000313" key="8">
    <source>
        <dbReference type="Proteomes" id="UP000429644"/>
    </source>
</evidence>
<dbReference type="Gene3D" id="1.10.150.130">
    <property type="match status" value="1"/>
</dbReference>
<dbReference type="InterPro" id="IPR044068">
    <property type="entry name" value="CB"/>
</dbReference>
<evidence type="ECO:0000256" key="4">
    <source>
        <dbReference type="PROSITE-ProRule" id="PRU01248"/>
    </source>
</evidence>
<dbReference type="GO" id="GO:0003677">
    <property type="term" value="F:DNA binding"/>
    <property type="evidence" value="ECO:0007669"/>
    <property type="project" value="UniProtKB-UniRule"/>
</dbReference>
<comment type="caution">
    <text evidence="7">The sequence shown here is derived from an EMBL/GenBank/DDBJ whole genome shotgun (WGS) entry which is preliminary data.</text>
</comment>
<evidence type="ECO:0000313" key="7">
    <source>
        <dbReference type="EMBL" id="MPV87290.1"/>
    </source>
</evidence>
<dbReference type="InterPro" id="IPR013762">
    <property type="entry name" value="Integrase-like_cat_sf"/>
</dbReference>
<dbReference type="InterPro" id="IPR002104">
    <property type="entry name" value="Integrase_catalytic"/>
</dbReference>
<dbReference type="PANTHER" id="PTHR30349:SF64">
    <property type="entry name" value="PROPHAGE INTEGRASE INTD-RELATED"/>
    <property type="match status" value="1"/>
</dbReference>
<sequence>MRRVVIDRAVVAAAPPRGDLPWDPQAVNHLLDRLELPDGFPFLIEDDGQLATVWATNQYLLAAWSQGAYTLKSLARFHSYHLWRLLRFLRARRAHQRAREAALPVEEWLATHPEPRVDLTDATAEDLVAYRDARRAEVRASSWNTELASVSGFYDWALAAHLIERSPIPRWGQRRRNTLAARERLVREPRFLTETQLRLFLERGLRCDGDPTPTANRERDYTYGLTLATMGLRREEAALLLDCEIPRTPDMPTAGVWPFTLVGKGSRPRTVFVTDTLADATDLYRRVERDKAVAAAQPRLRRLREERRLLLCDAIEHDADGKPVIKIGTRRIRAELLSDAQRKTAALITDRGTIEPLALFTSRLGTPVDLRRWNAVFDESRRRVHHLNNPDRPPQHLTVTPHVFRHTYAVRMLSALMRLGRRTAEDPYLLLANPVLTVMELLGHADVETTQKYLYAADRYTDELPEALRHISAATMGHTVAPTKDEKP</sequence>
<evidence type="ECO:0000256" key="3">
    <source>
        <dbReference type="ARBA" id="ARBA00023172"/>
    </source>
</evidence>
<dbReference type="InterPro" id="IPR011010">
    <property type="entry name" value="DNA_brk_join_enz"/>
</dbReference>
<keyword evidence="3" id="KW-0233">DNA recombination</keyword>
<dbReference type="InterPro" id="IPR010998">
    <property type="entry name" value="Integrase_recombinase_N"/>
</dbReference>
<gene>
    <name evidence="7" type="ORF">GB882_01310</name>
</gene>
<dbReference type="PROSITE" id="PS51900">
    <property type="entry name" value="CB"/>
    <property type="match status" value="1"/>
</dbReference>
<feature type="domain" description="Core-binding (CB)" evidence="6">
    <location>
        <begin position="55"/>
        <end position="158"/>
    </location>
</feature>
<dbReference type="PANTHER" id="PTHR30349">
    <property type="entry name" value="PHAGE INTEGRASE-RELATED"/>
    <property type="match status" value="1"/>
</dbReference>
<dbReference type="Proteomes" id="UP000429644">
    <property type="component" value="Unassembled WGS sequence"/>
</dbReference>
<evidence type="ECO:0000259" key="6">
    <source>
        <dbReference type="PROSITE" id="PS51900"/>
    </source>
</evidence>
<dbReference type="PROSITE" id="PS51898">
    <property type="entry name" value="TYR_RECOMBINASE"/>
    <property type="match status" value="1"/>
</dbReference>
<proteinExistence type="inferred from homology"/>
<protein>
    <submittedName>
        <fullName evidence="7">Integrase</fullName>
    </submittedName>
</protein>
<evidence type="ECO:0000256" key="1">
    <source>
        <dbReference type="ARBA" id="ARBA00008857"/>
    </source>
</evidence>
<dbReference type="EMBL" id="WHPD01000292">
    <property type="protein sequence ID" value="MPV87290.1"/>
    <property type="molecule type" value="Genomic_DNA"/>
</dbReference>
<reference evidence="7 8" key="1">
    <citation type="submission" date="2019-10" db="EMBL/GenBank/DDBJ databases">
        <title>Georgenia wutianyii sp. nov. and Georgenia yuyongxinii sp. nov. isolated from plateau pika (Ochotona curzoniae) in the Qinghai-Tibet plateau of China.</title>
        <authorList>
            <person name="Tian Z."/>
        </authorList>
    </citation>
    <scope>NUCLEOTIDE SEQUENCE [LARGE SCALE GENOMIC DNA]</scope>
    <source>
        <strain evidence="7 8">JCM 15130</strain>
    </source>
</reference>
<dbReference type="SUPFAM" id="SSF56349">
    <property type="entry name" value="DNA breaking-rejoining enzymes"/>
    <property type="match status" value="1"/>
</dbReference>
<dbReference type="AlphaFoldDB" id="A0A7J9UTU4"/>
<dbReference type="InterPro" id="IPR050090">
    <property type="entry name" value="Tyrosine_recombinase_XerCD"/>
</dbReference>
<dbReference type="OrthoDB" id="4020134at2"/>
<dbReference type="GO" id="GO:0015074">
    <property type="term" value="P:DNA integration"/>
    <property type="evidence" value="ECO:0007669"/>
    <property type="project" value="InterPro"/>
</dbReference>
<feature type="domain" description="Tyr recombinase" evidence="5">
    <location>
        <begin position="187"/>
        <end position="469"/>
    </location>
</feature>
<organism evidence="7 8">
    <name type="scientific">Georgenia ruanii</name>
    <dbReference type="NCBI Taxonomy" id="348442"/>
    <lineage>
        <taxon>Bacteria</taxon>
        <taxon>Bacillati</taxon>
        <taxon>Actinomycetota</taxon>
        <taxon>Actinomycetes</taxon>
        <taxon>Micrococcales</taxon>
        <taxon>Bogoriellaceae</taxon>
        <taxon>Georgenia</taxon>
    </lineage>
</organism>
<dbReference type="CDD" id="cd00397">
    <property type="entry name" value="DNA_BRE_C"/>
    <property type="match status" value="1"/>
</dbReference>
<dbReference type="RefSeq" id="WP_152229853.1">
    <property type="nucleotide sequence ID" value="NZ_BAAAOT010000001.1"/>
</dbReference>
<comment type="similarity">
    <text evidence="1">Belongs to the 'phage' integrase family.</text>
</comment>
<accession>A0A7J9UTU4</accession>
<name>A0A7J9UTU4_9MICO</name>